<name>A0ABY3PYM7_9PSED</name>
<dbReference type="InterPro" id="IPR022385">
    <property type="entry name" value="Rhs_assc_core"/>
</dbReference>
<feature type="region of interest" description="Disordered" evidence="1">
    <location>
        <begin position="326"/>
        <end position="348"/>
    </location>
</feature>
<organism evidence="2 3">
    <name type="scientific">Pseudomonas fitomaticsae</name>
    <dbReference type="NCBI Taxonomy" id="2837969"/>
    <lineage>
        <taxon>Bacteria</taxon>
        <taxon>Pseudomonadati</taxon>
        <taxon>Pseudomonadota</taxon>
        <taxon>Gammaproteobacteria</taxon>
        <taxon>Pseudomonadales</taxon>
        <taxon>Pseudomonadaceae</taxon>
        <taxon>Pseudomonas</taxon>
    </lineage>
</organism>
<dbReference type="InterPro" id="IPR031325">
    <property type="entry name" value="RHS_repeat"/>
</dbReference>
<gene>
    <name evidence="2" type="ORF">KJY40_23910</name>
</gene>
<evidence type="ECO:0000313" key="2">
    <source>
        <dbReference type="EMBL" id="UFP99053.1"/>
    </source>
</evidence>
<protein>
    <submittedName>
        <fullName evidence="2">RHS repeat-associated core domain-containing protein</fullName>
    </submittedName>
</protein>
<dbReference type="Pfam" id="PF05593">
    <property type="entry name" value="RHS_repeat"/>
    <property type="match status" value="1"/>
</dbReference>
<sequence length="903" mass="101342">MTPSPHEGTPSLSVYDSRGLEIRQVAYLRSIAGATAEALITRQQRDALGHVVKQWDPRLASPAITNVFNLTAGLLETDSVDAGKHRSLPGVTGETLQRWDARNHHWQHTYDDQLRLVAVAQDTGPDNETYVYANASADAGYNRRGQMVEINDPSGSVKLHSFALTGAALQESRTFHDGLTFSSQHNLSPLGALLKQTDAGGHQRHWAYDVAGQLTQVQLKVHGQLAWQPVLRDAQYNATGQIILQRTGNDVSSHWHYRAADGRLLRQYAQKATGESIQDLGYEYDRMGNITRILDHAYTPTYFRNQRVDGHREFRYDSTYRLIHASGYDEVPPTDNPGLPQPTDPNDRRNYTETYEYDHGDNLVKTIRVRDGANHTFQVYIDPDSNRGVRWRTGDPIPVFPTEFDAAGNQLKSPRGPLQWNSRNQLDCVTLVRHPTGPHDTEQYRYSQDVRVHKRLETHAPSVSHFRDVRYLPDLEIHTSDNGEELHVIKPGSGAGDVTCLHWVKGKPTGIDQNQLRYIHKDHLGSSLKEVDQLARLISDETYYPFGNTSTLAARSRMEVDYKFIRYSGKKMDVTGLYYYGARYYAPWMGRWVSADPAGDVDGLNLYGFVGNNPLRYVDQEGKQKQERTIVDYSEFITVLGNYASSTMDLMDTVAHKKDIGLSLLKNFIGESIKVAVSYIAGYWGSQGFDFLLPDDPHVANFTHQTKPPFSQGLVGGNIAAEIAGKLLDRTPNARLIAPLVPQTSTLTVQAIDRKAGIDTSPKPTDWIPKMSLAFVNYVVGSILPVANLAVGMGPRLQEAEDIKAELDPFKLLKIDNMLDSWESAVRQHSANAEKAFTDLNQLTVGSGSQKITRRDLQAKTIAVLGMIESTRTTVSWMREDSTTDARYLRKQERAFKRANDRH</sequence>
<dbReference type="Gene3D" id="2.180.10.10">
    <property type="entry name" value="RHS repeat-associated core"/>
    <property type="match status" value="1"/>
</dbReference>
<evidence type="ECO:0000256" key="1">
    <source>
        <dbReference type="SAM" id="MobiDB-lite"/>
    </source>
</evidence>
<dbReference type="NCBIfam" id="TIGR03696">
    <property type="entry name" value="Rhs_assc_core"/>
    <property type="match status" value="1"/>
</dbReference>
<dbReference type="RefSeq" id="WP_230733173.1">
    <property type="nucleotide sequence ID" value="NZ_CP075567.1"/>
</dbReference>
<accession>A0ABY3PYM7</accession>
<evidence type="ECO:0000313" key="3">
    <source>
        <dbReference type="Proteomes" id="UP001162907"/>
    </source>
</evidence>
<keyword evidence="3" id="KW-1185">Reference proteome</keyword>
<dbReference type="PANTHER" id="PTHR32305:SF15">
    <property type="entry name" value="PROTEIN RHSA-RELATED"/>
    <property type="match status" value="1"/>
</dbReference>
<dbReference type="Proteomes" id="UP001162907">
    <property type="component" value="Chromosome"/>
</dbReference>
<dbReference type="EMBL" id="CP075567">
    <property type="protein sequence ID" value="UFP99053.1"/>
    <property type="molecule type" value="Genomic_DNA"/>
</dbReference>
<dbReference type="InterPro" id="IPR050708">
    <property type="entry name" value="T6SS_VgrG/RHS"/>
</dbReference>
<reference evidence="2 3" key="1">
    <citation type="journal article" date="2022" name="Int. J. Syst. Evol. Microbiol.">
        <title>Pseudomonas fitomaticsae sp. nov., isolated at Marimurtra Botanical Garden in Blanes, Catalonia, Spain.</title>
        <authorList>
            <person name="Atanasov K.E."/>
            <person name="Galbis D.M."/>
            <person name="Cornado D."/>
            <person name="Serpico A."/>
            <person name="Sanchez G."/>
            <person name="Bosch M."/>
            <person name="Ferrer A."/>
            <person name="Altabella T."/>
        </authorList>
    </citation>
    <scope>NUCLEOTIDE SEQUENCE [LARGE SCALE GENOMIC DNA]</scope>
    <source>
        <strain evidence="2 3">FIT81</strain>
    </source>
</reference>
<dbReference type="PANTHER" id="PTHR32305">
    <property type="match status" value="1"/>
</dbReference>
<proteinExistence type="predicted"/>